<gene>
    <name evidence="12" type="ORF">V8247_00430</name>
</gene>
<dbReference type="EMBL" id="CP146612">
    <property type="protein sequence ID" value="WWX25469.1"/>
    <property type="molecule type" value="Genomic_DNA"/>
</dbReference>
<evidence type="ECO:0000256" key="9">
    <source>
        <dbReference type="ARBA" id="ARBA00023014"/>
    </source>
</evidence>
<accession>A0ABZ2J887</accession>
<keyword evidence="13" id="KW-1185">Reference proteome</keyword>
<evidence type="ECO:0000256" key="3">
    <source>
        <dbReference type="ARBA" id="ARBA00022630"/>
    </source>
</evidence>
<keyword evidence="8" id="KW-0408">Iron</keyword>
<evidence type="ECO:0000256" key="6">
    <source>
        <dbReference type="ARBA" id="ARBA00022827"/>
    </source>
</evidence>
<sequence length="262" mass="27738">MVDAKPVLIQARITANNPVMPGVFQLKLRCPEIVTAARPGQFVMIKCGADRLLRRPISISGTDIATGEISLLIAAVGKGTDWLAQRTTGEHLDVLGPLGRGFSLEPGADKVLLIGGGMGIAPLNFLAEQAAAMGKAVTLVLGARTGAMLCPASHLPEVNERVLCTEDASVGIKGRVTECPDDYIAAAAQIFACGPLPMYRALAKDPRFNSGNIQVSLEVRMACGTGLCYGCTINTRGGLRQVCRHGPVFNMNDILWEELADL</sequence>
<dbReference type="CDD" id="cd06218">
    <property type="entry name" value="DHOD_e_trans"/>
    <property type="match status" value="1"/>
</dbReference>
<proteinExistence type="inferred from homology"/>
<evidence type="ECO:0000256" key="10">
    <source>
        <dbReference type="ARBA" id="ARBA00034078"/>
    </source>
</evidence>
<evidence type="ECO:0000256" key="2">
    <source>
        <dbReference type="ARBA" id="ARBA00022448"/>
    </source>
</evidence>
<dbReference type="Gene3D" id="2.10.240.10">
    <property type="entry name" value="Dihydroorotate dehydrogenase, electron transfer subunit"/>
    <property type="match status" value="1"/>
</dbReference>
<keyword evidence="7" id="KW-0249">Electron transport</keyword>
<evidence type="ECO:0000313" key="12">
    <source>
        <dbReference type="EMBL" id="WWX25469.1"/>
    </source>
</evidence>
<dbReference type="InterPro" id="IPR017927">
    <property type="entry name" value="FAD-bd_FR_type"/>
</dbReference>
<protein>
    <submittedName>
        <fullName evidence="12">Dihydroorotate dehydrogenase electron transfer subunit</fullName>
    </submittedName>
</protein>
<organism evidence="12 13">
    <name type="scientific">Candidatus Dehalogenimonas loeffleri</name>
    <dbReference type="NCBI Taxonomy" id="3127115"/>
    <lineage>
        <taxon>Bacteria</taxon>
        <taxon>Bacillati</taxon>
        <taxon>Chloroflexota</taxon>
        <taxon>Dehalococcoidia</taxon>
        <taxon>Dehalococcoidales</taxon>
        <taxon>Dehalococcoidaceae</taxon>
        <taxon>Dehalogenimonas</taxon>
    </lineage>
</organism>
<dbReference type="InterPro" id="IPR008333">
    <property type="entry name" value="Cbr1-like_FAD-bd_dom"/>
</dbReference>
<feature type="domain" description="FAD-binding FR-type" evidence="11">
    <location>
        <begin position="6"/>
        <end position="104"/>
    </location>
</feature>
<dbReference type="InterPro" id="IPR017938">
    <property type="entry name" value="Riboflavin_synthase-like_b-brl"/>
</dbReference>
<dbReference type="InterPro" id="IPR019480">
    <property type="entry name" value="Dihydroorotate_DH_Fe-S-bd"/>
</dbReference>
<dbReference type="Pfam" id="PF10418">
    <property type="entry name" value="DHODB_Fe-S_bind"/>
    <property type="match status" value="1"/>
</dbReference>
<dbReference type="RefSeq" id="WP_338737646.1">
    <property type="nucleotide sequence ID" value="NZ_CP146612.1"/>
</dbReference>
<dbReference type="PROSITE" id="PS51384">
    <property type="entry name" value="FAD_FR"/>
    <property type="match status" value="1"/>
</dbReference>
<evidence type="ECO:0000256" key="4">
    <source>
        <dbReference type="ARBA" id="ARBA00022714"/>
    </source>
</evidence>
<evidence type="ECO:0000256" key="1">
    <source>
        <dbReference type="ARBA" id="ARBA00006422"/>
    </source>
</evidence>
<reference evidence="12 13" key="1">
    <citation type="submission" date="2024-03" db="EMBL/GenBank/DDBJ databases">
        <title>A Dehalogenimonas Isolated from Estuarine Sediments Dihaloeliminates Chlorinated Alkanes.</title>
        <authorList>
            <person name="Yang Y."/>
            <person name="Wang H."/>
        </authorList>
    </citation>
    <scope>NUCLEOTIDE SEQUENCE [LARGE SCALE GENOMIC DNA]</scope>
    <source>
        <strain evidence="12 13">W</strain>
    </source>
</reference>
<dbReference type="Gene3D" id="3.40.50.80">
    <property type="entry name" value="Nucleotide-binding domain of ferredoxin-NADP reductase (FNR) module"/>
    <property type="match status" value="1"/>
</dbReference>
<comment type="similarity">
    <text evidence="1">Belongs to the PyrK family.</text>
</comment>
<name>A0ABZ2J887_9CHLR</name>
<keyword evidence="2" id="KW-0813">Transport</keyword>
<evidence type="ECO:0000256" key="7">
    <source>
        <dbReference type="ARBA" id="ARBA00022982"/>
    </source>
</evidence>
<dbReference type="InterPro" id="IPR012165">
    <property type="entry name" value="Cyt_c3_hydrogenase_gsu"/>
</dbReference>
<keyword evidence="4" id="KW-0001">2Fe-2S</keyword>
<dbReference type="Proteomes" id="UP001375370">
    <property type="component" value="Chromosome"/>
</dbReference>
<dbReference type="InterPro" id="IPR037117">
    <property type="entry name" value="Dihydroorotate_DH_ele_sf"/>
</dbReference>
<evidence type="ECO:0000256" key="8">
    <source>
        <dbReference type="ARBA" id="ARBA00023004"/>
    </source>
</evidence>
<dbReference type="PIRSF" id="PIRSF006816">
    <property type="entry name" value="Cyc3_hyd_g"/>
    <property type="match status" value="1"/>
</dbReference>
<dbReference type="SUPFAM" id="SSF52343">
    <property type="entry name" value="Ferredoxin reductase-like, C-terminal NADP-linked domain"/>
    <property type="match status" value="1"/>
</dbReference>
<keyword evidence="6" id="KW-0274">FAD</keyword>
<dbReference type="PANTHER" id="PTHR43513">
    <property type="entry name" value="DIHYDROOROTATE DEHYDROGENASE B (NAD(+)), ELECTRON TRANSFER SUBUNIT"/>
    <property type="match status" value="1"/>
</dbReference>
<dbReference type="SUPFAM" id="SSF63380">
    <property type="entry name" value="Riboflavin synthase domain-like"/>
    <property type="match status" value="1"/>
</dbReference>
<comment type="cofactor">
    <cofactor evidence="10">
        <name>[2Fe-2S] cluster</name>
        <dbReference type="ChEBI" id="CHEBI:190135"/>
    </cofactor>
</comment>
<evidence type="ECO:0000313" key="13">
    <source>
        <dbReference type="Proteomes" id="UP001375370"/>
    </source>
</evidence>
<keyword evidence="5" id="KW-0479">Metal-binding</keyword>
<evidence type="ECO:0000259" key="11">
    <source>
        <dbReference type="PROSITE" id="PS51384"/>
    </source>
</evidence>
<dbReference type="InterPro" id="IPR039261">
    <property type="entry name" value="FNR_nucleotide-bd"/>
</dbReference>
<dbReference type="Gene3D" id="2.40.30.10">
    <property type="entry name" value="Translation factors"/>
    <property type="match status" value="1"/>
</dbReference>
<keyword evidence="3" id="KW-0285">Flavoprotein</keyword>
<dbReference type="Pfam" id="PF00970">
    <property type="entry name" value="FAD_binding_6"/>
    <property type="match status" value="1"/>
</dbReference>
<evidence type="ECO:0000256" key="5">
    <source>
        <dbReference type="ARBA" id="ARBA00022723"/>
    </source>
</evidence>
<dbReference type="InterPro" id="IPR050353">
    <property type="entry name" value="PyrK_electron_transfer"/>
</dbReference>
<keyword evidence="9" id="KW-0411">Iron-sulfur</keyword>
<dbReference type="PANTHER" id="PTHR43513:SF3">
    <property type="entry name" value="DIHYDROOROTATE DEHYDROGENASE B (NAD(+)), ELECTRON TRANSFER SUBUNIT-RELATED"/>
    <property type="match status" value="1"/>
</dbReference>